<dbReference type="PANTHER" id="PTHR43702:SF3">
    <property type="entry name" value="PROTEIN TSGA"/>
    <property type="match status" value="1"/>
</dbReference>
<feature type="transmembrane region" description="Helical" evidence="6">
    <location>
        <begin position="407"/>
        <end position="427"/>
    </location>
</feature>
<name>H1DH25_9BACT</name>
<feature type="transmembrane region" description="Helical" evidence="6">
    <location>
        <begin position="83"/>
        <end position="103"/>
    </location>
</feature>
<comment type="caution">
    <text evidence="7">The sequence shown here is derived from an EMBL/GenBank/DDBJ whole genome shotgun (WGS) entry which is preliminary data.</text>
</comment>
<dbReference type="eggNOG" id="COG0738">
    <property type="taxonomic scope" value="Bacteria"/>
</dbReference>
<dbReference type="Proteomes" id="UP000004892">
    <property type="component" value="Unassembled WGS sequence"/>
</dbReference>
<dbReference type="RefSeq" id="WP_009136709.1">
    <property type="nucleotide sequence ID" value="NZ_JH594596.1"/>
</dbReference>
<dbReference type="HOGENOM" id="CLU_028452_2_2_10"/>
<feature type="transmembrane region" description="Helical" evidence="6">
    <location>
        <begin position="123"/>
        <end position="144"/>
    </location>
</feature>
<dbReference type="GeneID" id="98069130"/>
<dbReference type="EMBL" id="ADMC01000022">
    <property type="protein sequence ID" value="EHP47708.1"/>
    <property type="molecule type" value="Genomic_DNA"/>
</dbReference>
<keyword evidence="2" id="KW-1003">Cell membrane</keyword>
<feature type="transmembrane region" description="Helical" evidence="6">
    <location>
        <begin position="382"/>
        <end position="401"/>
    </location>
</feature>
<dbReference type="GO" id="GO:0005886">
    <property type="term" value="C:plasma membrane"/>
    <property type="evidence" value="ECO:0007669"/>
    <property type="project" value="UniProtKB-SubCell"/>
</dbReference>
<feature type="transmembrane region" description="Helical" evidence="6">
    <location>
        <begin position="164"/>
        <end position="190"/>
    </location>
</feature>
<evidence type="ECO:0000313" key="8">
    <source>
        <dbReference type="Proteomes" id="UP000004892"/>
    </source>
</evidence>
<evidence type="ECO:0000256" key="1">
    <source>
        <dbReference type="ARBA" id="ARBA00004429"/>
    </source>
</evidence>
<dbReference type="PATRIC" id="fig|742817.3.peg.1663"/>
<dbReference type="GO" id="GO:0022857">
    <property type="term" value="F:transmembrane transporter activity"/>
    <property type="evidence" value="ECO:0007669"/>
    <property type="project" value="InterPro"/>
</dbReference>
<reference evidence="7 8" key="1">
    <citation type="submission" date="2012-01" db="EMBL/GenBank/DDBJ databases">
        <title>The Genome Sequence of Odoribacter laneus YIT 12061.</title>
        <authorList>
            <consortium name="The Broad Institute Genome Sequencing Platform"/>
            <person name="Earl A."/>
            <person name="Ward D."/>
            <person name="Feldgarden M."/>
            <person name="Gevers D."/>
            <person name="Morotomi M."/>
            <person name="Young S.K."/>
            <person name="Zeng Q."/>
            <person name="Gargeya S."/>
            <person name="Fitzgerald M."/>
            <person name="Haas B."/>
            <person name="Abouelleil A."/>
            <person name="Alvarado L."/>
            <person name="Arachchi H.M."/>
            <person name="Berlin A."/>
            <person name="Chapman S.B."/>
            <person name="Gearin G."/>
            <person name="Goldberg J."/>
            <person name="Griggs A."/>
            <person name="Gujja S."/>
            <person name="Hansen M."/>
            <person name="Heiman D."/>
            <person name="Howarth C."/>
            <person name="Larimer J."/>
            <person name="Lui A."/>
            <person name="MacDonald P.J.P."/>
            <person name="McCowen C."/>
            <person name="Montmayeur A."/>
            <person name="Murphy C."/>
            <person name="Neiman D."/>
            <person name="Pearson M."/>
            <person name="Priest M."/>
            <person name="Roberts A."/>
            <person name="Saif S."/>
            <person name="Shea T."/>
            <person name="Sisk P."/>
            <person name="Stolte C."/>
            <person name="Sykes S."/>
            <person name="Wortman J."/>
            <person name="Nusbaum C."/>
            <person name="Birren B."/>
        </authorList>
    </citation>
    <scope>NUCLEOTIDE SEQUENCE [LARGE SCALE GENOMIC DNA]</scope>
    <source>
        <strain evidence="7 8">YIT 12061</strain>
    </source>
</reference>
<evidence type="ECO:0000313" key="7">
    <source>
        <dbReference type="EMBL" id="EHP47708.1"/>
    </source>
</evidence>
<dbReference type="Gene3D" id="1.20.1250.20">
    <property type="entry name" value="MFS general substrate transporter like domains"/>
    <property type="match status" value="2"/>
</dbReference>
<dbReference type="InterPro" id="IPR036259">
    <property type="entry name" value="MFS_trans_sf"/>
</dbReference>
<feature type="transmembrane region" description="Helical" evidence="6">
    <location>
        <begin position="51"/>
        <end position="71"/>
    </location>
</feature>
<evidence type="ECO:0000256" key="2">
    <source>
        <dbReference type="ARBA" id="ARBA00022475"/>
    </source>
</evidence>
<evidence type="ECO:0000256" key="6">
    <source>
        <dbReference type="SAM" id="Phobius"/>
    </source>
</evidence>
<proteinExistence type="predicted"/>
<dbReference type="InterPro" id="IPR050375">
    <property type="entry name" value="MFS_TsgA-like"/>
</dbReference>
<comment type="subcellular location">
    <subcellularLocation>
        <location evidence="1">Cell inner membrane</location>
        <topology evidence="1">Multi-pass membrane protein</topology>
    </subcellularLocation>
</comment>
<dbReference type="SUPFAM" id="SSF103473">
    <property type="entry name" value="MFS general substrate transporter"/>
    <property type="match status" value="1"/>
</dbReference>
<dbReference type="PANTHER" id="PTHR43702">
    <property type="entry name" value="L-FUCOSE-PROTON SYMPORTER"/>
    <property type="match status" value="1"/>
</dbReference>
<feature type="transmembrane region" description="Helical" evidence="6">
    <location>
        <begin position="242"/>
        <end position="264"/>
    </location>
</feature>
<evidence type="ECO:0000256" key="3">
    <source>
        <dbReference type="ARBA" id="ARBA00022692"/>
    </source>
</evidence>
<keyword evidence="3 6" id="KW-0812">Transmembrane</keyword>
<dbReference type="STRING" id="742817.HMPREF9449_01561"/>
<feature type="transmembrane region" description="Helical" evidence="6">
    <location>
        <begin position="12"/>
        <end position="31"/>
    </location>
</feature>
<sequence>MNTAQQNKLGPFIVLIFIYFLVGFLTTVNGQCQAPLKIAFLMHAGELKNTFITLISFSFFLAYLLNGTLGYKWINKFGYKKTLIRGLLAMVCGLTVFFFSSWFTVRYENLNVLIAGAHIPYGYFIFLFGSYLMGTSATLLQVVINPYVAAYEVKGTQPVQRMNIVCAFNSFGTTIAPFFVTGVMFGGLAIEEVQVKQLMVPFLILAAFIAFTAFITQRLYLPDVMHTKAAKGEKLERSIWSFRHLTLGVIAIFFYVGAEVSIGVNVNLNALELENSGQTLSFFGMKHIVIGGIDFGLPALLATLYWGGLMVGRIVSSYLKHISPRIQLTVTTILAASFTLIALVTNNLWLLVTVGLFHSVMWGCIFTLAITGLNKYTSKASGVFMMGVFGGAVFPFLQGILADSWGSWQYTWILVVICELVMLYYALLGSKIRKTDEVENTP</sequence>
<feature type="transmembrane region" description="Helical" evidence="6">
    <location>
        <begin position="326"/>
        <end position="344"/>
    </location>
</feature>
<dbReference type="AlphaFoldDB" id="H1DH25"/>
<keyword evidence="5 6" id="KW-0472">Membrane</keyword>
<dbReference type="InterPro" id="IPR011701">
    <property type="entry name" value="MFS"/>
</dbReference>
<organism evidence="7 8">
    <name type="scientific">Odoribacter laneus YIT 12061</name>
    <dbReference type="NCBI Taxonomy" id="742817"/>
    <lineage>
        <taxon>Bacteria</taxon>
        <taxon>Pseudomonadati</taxon>
        <taxon>Bacteroidota</taxon>
        <taxon>Bacteroidia</taxon>
        <taxon>Bacteroidales</taxon>
        <taxon>Odoribacteraceae</taxon>
        <taxon>Odoribacter</taxon>
    </lineage>
</organism>
<keyword evidence="8" id="KW-1185">Reference proteome</keyword>
<evidence type="ECO:0000256" key="5">
    <source>
        <dbReference type="ARBA" id="ARBA00023136"/>
    </source>
</evidence>
<gene>
    <name evidence="7" type="ORF">HMPREF9449_01561</name>
</gene>
<protein>
    <recommendedName>
        <fullName evidence="9">Major facilitator superfamily (MFS) profile domain-containing protein</fullName>
    </recommendedName>
</protein>
<dbReference type="Pfam" id="PF07690">
    <property type="entry name" value="MFS_1"/>
    <property type="match status" value="1"/>
</dbReference>
<feature type="transmembrane region" description="Helical" evidence="6">
    <location>
        <begin position="202"/>
        <end position="221"/>
    </location>
</feature>
<accession>H1DH25</accession>
<feature type="transmembrane region" description="Helical" evidence="6">
    <location>
        <begin position="350"/>
        <end position="370"/>
    </location>
</feature>
<feature type="transmembrane region" description="Helical" evidence="6">
    <location>
        <begin position="284"/>
        <end position="306"/>
    </location>
</feature>
<evidence type="ECO:0000256" key="4">
    <source>
        <dbReference type="ARBA" id="ARBA00022989"/>
    </source>
</evidence>
<keyword evidence="4 6" id="KW-1133">Transmembrane helix</keyword>
<evidence type="ECO:0008006" key="9">
    <source>
        <dbReference type="Google" id="ProtNLM"/>
    </source>
</evidence>